<dbReference type="SUPFAM" id="SSF81383">
    <property type="entry name" value="F-box domain"/>
    <property type="match status" value="1"/>
</dbReference>
<dbReference type="AlphaFoldDB" id="A0A1C7MCM7"/>
<comment type="caution">
    <text evidence="1">The sequence shown here is derived from an EMBL/GenBank/DDBJ whole genome shotgun (WGS) entry which is preliminary data.</text>
</comment>
<sequence>MPRNFPVELIDHVIDYLRYDTHSLEACALTCRSWLPRSRYHLFWRILVFNPPQLLRLAQVVDGTPALGALIERLIVLELAPEEWPEMDYRYDAYTKALPLLAEKLTKVKYVRFDTSKWGALPWPIHESLYDLPHRLNSLTTLALRCVAFDTYEDLFRLVAGCPNLSVLYCFALQWESDTLHNTEFWHGHVRPPKLRSIRLTLPPMFVLLDWLRAIASHTALNTTEFRMVEIDDLPHDNPGALWQIMGPSLSYTTVSFSPGDPRSSPLTLPEGTVDKYLSLAHNTELRSFHYIALVDPHIDVQILLDMLTSITSHRLEQVVLDICRFHAPPRWVPYDKIDDLLAQSQFSTVKELVIRSAPQMESGRSSLFSLYALLFPKAHARGILSVLKCDEDHSCQALE</sequence>
<dbReference type="InterPro" id="IPR036047">
    <property type="entry name" value="F-box-like_dom_sf"/>
</dbReference>
<gene>
    <name evidence="1" type="ORF">A0H81_05632</name>
</gene>
<dbReference type="EMBL" id="LUGG01000005">
    <property type="protein sequence ID" value="OBZ74691.1"/>
    <property type="molecule type" value="Genomic_DNA"/>
</dbReference>
<evidence type="ECO:0000313" key="1">
    <source>
        <dbReference type="EMBL" id="OBZ74691.1"/>
    </source>
</evidence>
<evidence type="ECO:0008006" key="3">
    <source>
        <dbReference type="Google" id="ProtNLM"/>
    </source>
</evidence>
<organism evidence="1 2">
    <name type="scientific">Grifola frondosa</name>
    <name type="common">Maitake</name>
    <name type="synonym">Polyporus frondosus</name>
    <dbReference type="NCBI Taxonomy" id="5627"/>
    <lineage>
        <taxon>Eukaryota</taxon>
        <taxon>Fungi</taxon>
        <taxon>Dikarya</taxon>
        <taxon>Basidiomycota</taxon>
        <taxon>Agaricomycotina</taxon>
        <taxon>Agaricomycetes</taxon>
        <taxon>Polyporales</taxon>
        <taxon>Grifolaceae</taxon>
        <taxon>Grifola</taxon>
    </lineage>
</organism>
<proteinExistence type="predicted"/>
<dbReference type="Proteomes" id="UP000092993">
    <property type="component" value="Unassembled WGS sequence"/>
</dbReference>
<reference evidence="1 2" key="1">
    <citation type="submission" date="2016-03" db="EMBL/GenBank/DDBJ databases">
        <title>Whole genome sequencing of Grifola frondosa 9006-11.</title>
        <authorList>
            <person name="Min B."/>
            <person name="Park H."/>
            <person name="Kim J.-G."/>
            <person name="Cho H."/>
            <person name="Oh Y.-L."/>
            <person name="Kong W.-S."/>
            <person name="Choi I.-G."/>
        </authorList>
    </citation>
    <scope>NUCLEOTIDE SEQUENCE [LARGE SCALE GENOMIC DNA]</scope>
    <source>
        <strain evidence="1 2">9006-11</strain>
    </source>
</reference>
<keyword evidence="2" id="KW-1185">Reference proteome</keyword>
<name>A0A1C7MCM7_GRIFR</name>
<accession>A0A1C7MCM7</accession>
<evidence type="ECO:0000313" key="2">
    <source>
        <dbReference type="Proteomes" id="UP000092993"/>
    </source>
</evidence>
<dbReference type="STRING" id="5627.A0A1C7MCM7"/>
<dbReference type="OrthoDB" id="2797325at2759"/>
<protein>
    <recommendedName>
        <fullName evidence="3">F-box domain-containing protein</fullName>
    </recommendedName>
</protein>